<accession>A0ABW4XEJ2</accession>
<keyword evidence="3" id="KW-1185">Reference proteome</keyword>
<dbReference type="Proteomes" id="UP001597402">
    <property type="component" value="Unassembled WGS sequence"/>
</dbReference>
<dbReference type="EMBL" id="JBHUHP010000016">
    <property type="protein sequence ID" value="MFD2093164.1"/>
    <property type="molecule type" value="Genomic_DNA"/>
</dbReference>
<proteinExistence type="predicted"/>
<protein>
    <submittedName>
        <fullName evidence="2">Uncharacterized protein</fullName>
    </submittedName>
</protein>
<evidence type="ECO:0000256" key="1">
    <source>
        <dbReference type="SAM" id="MobiDB-lite"/>
    </source>
</evidence>
<organism evidence="2 3">
    <name type="scientific">Blastococcus deserti</name>
    <dbReference type="NCBI Taxonomy" id="2259033"/>
    <lineage>
        <taxon>Bacteria</taxon>
        <taxon>Bacillati</taxon>
        <taxon>Actinomycetota</taxon>
        <taxon>Actinomycetes</taxon>
        <taxon>Geodermatophilales</taxon>
        <taxon>Geodermatophilaceae</taxon>
        <taxon>Blastococcus</taxon>
    </lineage>
</organism>
<evidence type="ECO:0000313" key="3">
    <source>
        <dbReference type="Proteomes" id="UP001597402"/>
    </source>
</evidence>
<name>A0ABW4XEJ2_9ACTN</name>
<sequence>MHLSVTATVDRPGLGGLADDGTGRAPPFGPAGAVVRPGAARRPGVADGVDPPLTVLTGVPP</sequence>
<feature type="compositionally biased region" description="Low complexity" evidence="1">
    <location>
        <begin position="23"/>
        <end position="49"/>
    </location>
</feature>
<reference evidence="3" key="1">
    <citation type="journal article" date="2019" name="Int. J. Syst. Evol. Microbiol.">
        <title>The Global Catalogue of Microorganisms (GCM) 10K type strain sequencing project: providing services to taxonomists for standard genome sequencing and annotation.</title>
        <authorList>
            <consortium name="The Broad Institute Genomics Platform"/>
            <consortium name="The Broad Institute Genome Sequencing Center for Infectious Disease"/>
            <person name="Wu L."/>
            <person name="Ma J."/>
        </authorList>
    </citation>
    <scope>NUCLEOTIDE SEQUENCE [LARGE SCALE GENOMIC DNA]</scope>
    <source>
        <strain evidence="3">JCM 3338</strain>
    </source>
</reference>
<feature type="region of interest" description="Disordered" evidence="1">
    <location>
        <begin position="1"/>
        <end position="61"/>
    </location>
</feature>
<evidence type="ECO:0000313" key="2">
    <source>
        <dbReference type="EMBL" id="MFD2093164.1"/>
    </source>
</evidence>
<gene>
    <name evidence="2" type="ORF">ACFSHS_16485</name>
</gene>
<comment type="caution">
    <text evidence="2">The sequence shown here is derived from an EMBL/GenBank/DDBJ whole genome shotgun (WGS) entry which is preliminary data.</text>
</comment>